<dbReference type="EMBL" id="LAZR01000298">
    <property type="protein sequence ID" value="KKN76254.1"/>
    <property type="molecule type" value="Genomic_DNA"/>
</dbReference>
<proteinExistence type="predicted"/>
<organism evidence="1">
    <name type="scientific">marine sediment metagenome</name>
    <dbReference type="NCBI Taxonomy" id="412755"/>
    <lineage>
        <taxon>unclassified sequences</taxon>
        <taxon>metagenomes</taxon>
        <taxon>ecological metagenomes</taxon>
    </lineage>
</organism>
<accession>A0A0F9TAN3</accession>
<reference evidence="1" key="1">
    <citation type="journal article" date="2015" name="Nature">
        <title>Complex archaea that bridge the gap between prokaryotes and eukaryotes.</title>
        <authorList>
            <person name="Spang A."/>
            <person name="Saw J.H."/>
            <person name="Jorgensen S.L."/>
            <person name="Zaremba-Niedzwiedzka K."/>
            <person name="Martijn J."/>
            <person name="Lind A.E."/>
            <person name="van Eijk R."/>
            <person name="Schleper C."/>
            <person name="Guy L."/>
            <person name="Ettema T.J."/>
        </authorList>
    </citation>
    <scope>NUCLEOTIDE SEQUENCE</scope>
</reference>
<name>A0A0F9TAN3_9ZZZZ</name>
<evidence type="ECO:0000313" key="1">
    <source>
        <dbReference type="EMBL" id="KKN76254.1"/>
    </source>
</evidence>
<comment type="caution">
    <text evidence="1">The sequence shown here is derived from an EMBL/GenBank/DDBJ whole genome shotgun (WGS) entry which is preliminary data.</text>
</comment>
<dbReference type="AlphaFoldDB" id="A0A0F9TAN3"/>
<sequence length="232" mass="24397">MTRKILYGALVVTLIALVSILPAQAFELSGDFDEPCLGGMGILAAICNVVNDIHDFTHDLETSIASLNATQILQQVQIDDLEGDVTVAQTNIGTLQGNVISINSLIADHHFEVAVTDLQTDVGILQDDLATVETAVAALPAFAFTIQTDTDSLPCEQSSAPVDGWCPNGLSLNSFKITDVAVSDSSFILAHVDGQIGASFGCFVTNVDAGSFTVSCVSIIADGAELYYVIIE</sequence>
<gene>
    <name evidence="1" type="ORF">LCGC14_0372800</name>
</gene>
<protein>
    <submittedName>
        <fullName evidence="1">Uncharacterized protein</fullName>
    </submittedName>
</protein>